<evidence type="ECO:0000256" key="4">
    <source>
        <dbReference type="ARBA" id="ARBA00022679"/>
    </source>
</evidence>
<dbReference type="STRING" id="1927124.BST13_30075"/>
<dbReference type="Pfam" id="PF04072">
    <property type="entry name" value="LCM"/>
    <property type="match status" value="1"/>
</dbReference>
<dbReference type="PANTHER" id="PTHR43619:SF2">
    <property type="entry name" value="S-ADENOSYL-L-METHIONINE-DEPENDENT METHYLTRANSFERASES SUPERFAMILY PROTEIN"/>
    <property type="match status" value="1"/>
</dbReference>
<organism evidence="7 8">
    <name type="scientific">Mycobacterium aquaticum</name>
    <dbReference type="NCBI Taxonomy" id="1927124"/>
    <lineage>
        <taxon>Bacteria</taxon>
        <taxon>Bacillati</taxon>
        <taxon>Actinomycetota</taxon>
        <taxon>Actinomycetes</taxon>
        <taxon>Mycobacteriales</taxon>
        <taxon>Mycobacteriaceae</taxon>
        <taxon>Mycobacterium</taxon>
    </lineage>
</organism>
<dbReference type="Proteomes" id="UP000192448">
    <property type="component" value="Unassembled WGS sequence"/>
</dbReference>
<dbReference type="InterPro" id="IPR029063">
    <property type="entry name" value="SAM-dependent_MTases_sf"/>
</dbReference>
<sequence>MSRTDPVAQTAFGPMVLAATEQYEGPRRLVDDDLAESFLPASLRAMTRLMRWRLPREWSIRAAERSQPGLWANLSCRKRFIDEALDAALPDIDAVVILGAGMDTRAYRLARHSAIPVFEVDLPVNIDRKRAVVRRALGAVPDSVRLIPVDFEHDDLAAELARHGHRTSDRTFFVWEGVTQYLTEAGVRATFDYLGTAAPGSRLVFTYVRADFIDGTHRYGAESLYRRFCVRNRIWKFGLNPDDIASFIEPYGWELIEQAGPDYLIEHYVTPAGRKLGASQVEWTAYAVRR</sequence>
<dbReference type="InterPro" id="IPR011610">
    <property type="entry name" value="SAM_mthyl_Trfase_ML2640-like"/>
</dbReference>
<keyword evidence="4 7" id="KW-0808">Transferase</keyword>
<dbReference type="PANTHER" id="PTHR43619">
    <property type="entry name" value="S-ADENOSYL-L-METHIONINE-DEPENDENT METHYLTRANSFERASE YKTD-RELATED"/>
    <property type="match status" value="1"/>
</dbReference>
<keyword evidence="3 6" id="KW-0489">Methyltransferase</keyword>
<evidence type="ECO:0000256" key="3">
    <source>
        <dbReference type="ARBA" id="ARBA00022603"/>
    </source>
</evidence>
<dbReference type="NCBIfam" id="TIGR00027">
    <property type="entry name" value="mthyl_TIGR00027"/>
    <property type="match status" value="1"/>
</dbReference>
<dbReference type="GO" id="GO:0008168">
    <property type="term" value="F:methyltransferase activity"/>
    <property type="evidence" value="ECO:0007669"/>
    <property type="project" value="UniProtKB-UniRule"/>
</dbReference>
<evidence type="ECO:0000313" key="7">
    <source>
        <dbReference type="EMBL" id="ORA27731.1"/>
    </source>
</evidence>
<evidence type="ECO:0000256" key="5">
    <source>
        <dbReference type="ARBA" id="ARBA00022691"/>
    </source>
</evidence>
<dbReference type="GO" id="GO:0032259">
    <property type="term" value="P:methylation"/>
    <property type="evidence" value="ECO:0007669"/>
    <property type="project" value="UniProtKB-KW"/>
</dbReference>
<reference evidence="7 8" key="1">
    <citation type="submission" date="2017-02" db="EMBL/GenBank/DDBJ databases">
        <title>The new phylogeny of genus Mycobacterium.</title>
        <authorList>
            <person name="Tortoli E."/>
            <person name="Trovato A."/>
            <person name="Cirillo D.M."/>
        </authorList>
    </citation>
    <scope>NUCLEOTIDE SEQUENCE [LARGE SCALE GENOMIC DNA]</scope>
    <source>
        <strain evidence="7 8">RW6</strain>
    </source>
</reference>
<gene>
    <name evidence="7" type="ORF">BST13_30075</name>
</gene>
<evidence type="ECO:0000256" key="6">
    <source>
        <dbReference type="RuleBase" id="RU362030"/>
    </source>
</evidence>
<accession>A0A1X0ACE5</accession>
<protein>
    <recommendedName>
        <fullName evidence="6">S-adenosyl-L-methionine-dependent methyltransferase</fullName>
        <ecNumber evidence="6">2.1.1.-</ecNumber>
    </recommendedName>
</protein>
<keyword evidence="5 6" id="KW-0949">S-adenosyl-L-methionine</keyword>
<evidence type="ECO:0000256" key="2">
    <source>
        <dbReference type="ARBA" id="ARBA00008138"/>
    </source>
</evidence>
<comment type="similarity">
    <text evidence="2 6">Belongs to the UPF0677 family.</text>
</comment>
<dbReference type="EC" id="2.1.1.-" evidence="6"/>
<comment type="caution">
    <text evidence="7">The sequence shown here is derived from an EMBL/GenBank/DDBJ whole genome shotgun (WGS) entry which is preliminary data.</text>
</comment>
<evidence type="ECO:0000313" key="8">
    <source>
        <dbReference type="Proteomes" id="UP000192448"/>
    </source>
</evidence>
<dbReference type="RefSeq" id="WP_083168726.1">
    <property type="nucleotide sequence ID" value="NZ_MVHF01000044.1"/>
</dbReference>
<name>A0A1X0ACE5_9MYCO</name>
<dbReference type="InterPro" id="IPR007213">
    <property type="entry name" value="Ppm1/Ppm2/Tcmp"/>
</dbReference>
<dbReference type="SUPFAM" id="SSF53335">
    <property type="entry name" value="S-adenosyl-L-methionine-dependent methyltransferases"/>
    <property type="match status" value="1"/>
</dbReference>
<evidence type="ECO:0000256" key="1">
    <source>
        <dbReference type="ARBA" id="ARBA00003907"/>
    </source>
</evidence>
<dbReference type="EMBL" id="MVHF01000044">
    <property type="protein sequence ID" value="ORA27731.1"/>
    <property type="molecule type" value="Genomic_DNA"/>
</dbReference>
<dbReference type="Gene3D" id="3.40.50.150">
    <property type="entry name" value="Vaccinia Virus protein VP39"/>
    <property type="match status" value="1"/>
</dbReference>
<comment type="function">
    <text evidence="1 6">Exhibits S-adenosyl-L-methionine-dependent methyltransferase activity.</text>
</comment>
<keyword evidence="8" id="KW-1185">Reference proteome</keyword>
<dbReference type="AlphaFoldDB" id="A0A1X0ACE5"/>
<proteinExistence type="inferred from homology"/>
<dbReference type="OrthoDB" id="9806164at2"/>